<feature type="transmembrane region" description="Helical" evidence="2">
    <location>
        <begin position="283"/>
        <end position="309"/>
    </location>
</feature>
<dbReference type="InterPro" id="IPR050256">
    <property type="entry name" value="Glycosyltransferase_2"/>
</dbReference>
<evidence type="ECO:0000259" key="4">
    <source>
        <dbReference type="Pfam" id="PF26629"/>
    </source>
</evidence>
<proteinExistence type="predicted"/>
<keyword evidence="2" id="KW-1133">Transmembrane helix</keyword>
<evidence type="ECO:0000313" key="5">
    <source>
        <dbReference type="EMBL" id="MCI4683622.1"/>
    </source>
</evidence>
<dbReference type="Proteomes" id="UP001139104">
    <property type="component" value="Unassembled WGS sequence"/>
</dbReference>
<dbReference type="Pfam" id="PF00535">
    <property type="entry name" value="Glycos_transf_2"/>
    <property type="match status" value="1"/>
</dbReference>
<dbReference type="InterPro" id="IPR029044">
    <property type="entry name" value="Nucleotide-diphossugar_trans"/>
</dbReference>
<keyword evidence="6" id="KW-1185">Reference proteome</keyword>
<dbReference type="CDD" id="cd04179">
    <property type="entry name" value="DPM_DPG-synthase_like"/>
    <property type="match status" value="1"/>
</dbReference>
<dbReference type="SUPFAM" id="SSF53448">
    <property type="entry name" value="Nucleotide-diphospho-sugar transferases"/>
    <property type="match status" value="1"/>
</dbReference>
<feature type="domain" description="Low-salt glycan biosynthesis hexosyltransferase Agl6 C-terminal transmembrane region" evidence="4">
    <location>
        <begin position="305"/>
        <end position="392"/>
    </location>
</feature>
<keyword evidence="5" id="KW-0328">Glycosyltransferase</keyword>
<feature type="transmembrane region" description="Helical" evidence="2">
    <location>
        <begin position="367"/>
        <end position="392"/>
    </location>
</feature>
<feature type="region of interest" description="Disordered" evidence="1">
    <location>
        <begin position="403"/>
        <end position="424"/>
    </location>
</feature>
<dbReference type="Gene3D" id="3.90.550.10">
    <property type="entry name" value="Spore Coat Polysaccharide Biosynthesis Protein SpsA, Chain A"/>
    <property type="match status" value="1"/>
</dbReference>
<dbReference type="EC" id="2.4.-.-" evidence="5"/>
<dbReference type="InterPro" id="IPR001173">
    <property type="entry name" value="Glyco_trans_2-like"/>
</dbReference>
<keyword evidence="2" id="KW-0812">Transmembrane</keyword>
<accession>A0ABS9Z7P1</accession>
<dbReference type="RefSeq" id="WP_243067563.1">
    <property type="nucleotide sequence ID" value="NZ_JAIVFK010000009.1"/>
</dbReference>
<name>A0ABS9Z7P1_9HYPH</name>
<evidence type="ECO:0000313" key="6">
    <source>
        <dbReference type="Proteomes" id="UP001139104"/>
    </source>
</evidence>
<dbReference type="PANTHER" id="PTHR48090:SF7">
    <property type="entry name" value="RFBJ PROTEIN"/>
    <property type="match status" value="1"/>
</dbReference>
<dbReference type="InterPro" id="IPR058718">
    <property type="entry name" value="Agl6_TM_C"/>
</dbReference>
<sequence>MLKLAAVDEAWPSAIDVSIVMPCLDEALSLPHCIANAREALAQMRDGLGLSGEIVISDNGSEDGSQMVARALGATVTHCPRRGYGAAVIHGMRSANGRFLVMGDADGSYDFRDAVAMVERLAQGADLCMGSRFKAGIAPGAMPWKNRYIGNPVLTGVLNLFFHAGVSDAHCGLRALTRDCFERLDLRGSGMEFASEMVVKAALKGEKIAEAPAKLLPDLRDRPPHLRPWRDGWRHLRYLFMLSPVWAFAVPALLAAAMSLTIWAAAGLAFARGRWEESAFGNYWVVLAGALLGLSHIAALFAASAHIYGRRAGFRRATGHADRIAKWTNLETMLIGGGVVAAAGLAILTLVFGYWSQHHFQAIGSVLPAVVGTTLIVIGAQNALGGILLAVVNGHETEFVKAPRESAPVAAPQPAQPESQSRVA</sequence>
<feature type="compositionally biased region" description="Low complexity" evidence="1">
    <location>
        <begin position="405"/>
        <end position="424"/>
    </location>
</feature>
<keyword evidence="2" id="KW-0472">Membrane</keyword>
<dbReference type="GO" id="GO:0016757">
    <property type="term" value="F:glycosyltransferase activity"/>
    <property type="evidence" value="ECO:0007669"/>
    <property type="project" value="UniProtKB-KW"/>
</dbReference>
<evidence type="ECO:0000256" key="2">
    <source>
        <dbReference type="SAM" id="Phobius"/>
    </source>
</evidence>
<keyword evidence="5" id="KW-0808">Transferase</keyword>
<feature type="transmembrane region" description="Helical" evidence="2">
    <location>
        <begin position="238"/>
        <end position="271"/>
    </location>
</feature>
<reference evidence="5" key="1">
    <citation type="journal article" date="2022" name="ISME J.">
        <title>Identification of active gaseous-alkane degraders at natural gas seeps.</title>
        <authorList>
            <person name="Farhan Ul Haque M."/>
            <person name="Hernandez M."/>
            <person name="Crombie A.T."/>
            <person name="Murrell J.C."/>
        </authorList>
    </citation>
    <scope>NUCLEOTIDE SEQUENCE</scope>
    <source>
        <strain evidence="5">PC2</strain>
    </source>
</reference>
<feature type="transmembrane region" description="Helical" evidence="2">
    <location>
        <begin position="330"/>
        <end position="355"/>
    </location>
</feature>
<evidence type="ECO:0000259" key="3">
    <source>
        <dbReference type="Pfam" id="PF00535"/>
    </source>
</evidence>
<evidence type="ECO:0000256" key="1">
    <source>
        <dbReference type="SAM" id="MobiDB-lite"/>
    </source>
</evidence>
<dbReference type="EMBL" id="JAIVFP010000001">
    <property type="protein sequence ID" value="MCI4683622.1"/>
    <property type="molecule type" value="Genomic_DNA"/>
</dbReference>
<dbReference type="Pfam" id="PF26629">
    <property type="entry name" value="GT2_TM_C"/>
    <property type="match status" value="1"/>
</dbReference>
<comment type="caution">
    <text evidence="5">The sequence shown here is derived from an EMBL/GenBank/DDBJ whole genome shotgun (WGS) entry which is preliminary data.</text>
</comment>
<feature type="domain" description="Glycosyltransferase 2-like" evidence="3">
    <location>
        <begin position="18"/>
        <end position="183"/>
    </location>
</feature>
<protein>
    <submittedName>
        <fullName evidence="5">Glycosyltransferase</fullName>
        <ecNumber evidence="5">2.4.-.-</ecNumber>
    </submittedName>
</protein>
<gene>
    <name evidence="5" type="ORF">K2U94_12730</name>
</gene>
<organism evidence="5 6">
    <name type="scientific">Candidatus Rhodoblastus alkanivorans</name>
    <dbReference type="NCBI Taxonomy" id="2954117"/>
    <lineage>
        <taxon>Bacteria</taxon>
        <taxon>Pseudomonadati</taxon>
        <taxon>Pseudomonadota</taxon>
        <taxon>Alphaproteobacteria</taxon>
        <taxon>Hyphomicrobiales</taxon>
        <taxon>Rhodoblastaceae</taxon>
        <taxon>Rhodoblastus</taxon>
    </lineage>
</organism>
<dbReference type="PANTHER" id="PTHR48090">
    <property type="entry name" value="UNDECAPRENYL-PHOSPHATE 4-DEOXY-4-FORMAMIDO-L-ARABINOSE TRANSFERASE-RELATED"/>
    <property type="match status" value="1"/>
</dbReference>